<keyword evidence="5 8" id="KW-0274">FAD</keyword>
<dbReference type="InterPro" id="IPR000172">
    <property type="entry name" value="GMC_OxRdtase_N"/>
</dbReference>
<feature type="binding site" evidence="8">
    <location>
        <position position="239"/>
    </location>
    <ligand>
        <name>FAD</name>
        <dbReference type="ChEBI" id="CHEBI:57692"/>
    </ligand>
</feature>
<evidence type="ECO:0000256" key="4">
    <source>
        <dbReference type="ARBA" id="ARBA00022729"/>
    </source>
</evidence>
<evidence type="ECO:0000256" key="3">
    <source>
        <dbReference type="ARBA" id="ARBA00022630"/>
    </source>
</evidence>
<dbReference type="EMBL" id="KV722358">
    <property type="protein sequence ID" value="OCH93201.1"/>
    <property type="molecule type" value="Genomic_DNA"/>
</dbReference>
<evidence type="ECO:0000256" key="6">
    <source>
        <dbReference type="ARBA" id="ARBA00023002"/>
    </source>
</evidence>
<dbReference type="Gene3D" id="3.30.560.10">
    <property type="entry name" value="Glucose Oxidase, domain 3"/>
    <property type="match status" value="1"/>
</dbReference>
<organism evidence="12 13">
    <name type="scientific">Obba rivulosa</name>
    <dbReference type="NCBI Taxonomy" id="1052685"/>
    <lineage>
        <taxon>Eukaryota</taxon>
        <taxon>Fungi</taxon>
        <taxon>Dikarya</taxon>
        <taxon>Basidiomycota</taxon>
        <taxon>Agaricomycotina</taxon>
        <taxon>Agaricomycetes</taxon>
        <taxon>Polyporales</taxon>
        <taxon>Gelatoporiaceae</taxon>
        <taxon>Obba</taxon>
    </lineage>
</organism>
<evidence type="ECO:0000313" key="12">
    <source>
        <dbReference type="EMBL" id="OCH93201.1"/>
    </source>
</evidence>
<accession>A0A8E2J2B4</accession>
<dbReference type="AlphaFoldDB" id="A0A8E2J2B4"/>
<dbReference type="PROSITE" id="PS00624">
    <property type="entry name" value="GMC_OXRED_2"/>
    <property type="match status" value="1"/>
</dbReference>
<evidence type="ECO:0000256" key="8">
    <source>
        <dbReference type="PIRSR" id="PIRSR000137-2"/>
    </source>
</evidence>
<feature type="domain" description="Glucose-methanol-choline oxidoreductase N-terminal" evidence="10">
    <location>
        <begin position="91"/>
        <end position="114"/>
    </location>
</feature>
<evidence type="ECO:0000259" key="10">
    <source>
        <dbReference type="PROSITE" id="PS00623"/>
    </source>
</evidence>
<dbReference type="SUPFAM" id="SSF51905">
    <property type="entry name" value="FAD/NAD(P)-binding domain"/>
    <property type="match status" value="1"/>
</dbReference>
<dbReference type="OrthoDB" id="269227at2759"/>
<evidence type="ECO:0000256" key="7">
    <source>
        <dbReference type="PIRSR" id="PIRSR000137-1"/>
    </source>
</evidence>
<evidence type="ECO:0000256" key="1">
    <source>
        <dbReference type="ARBA" id="ARBA00001974"/>
    </source>
</evidence>
<evidence type="ECO:0000256" key="5">
    <source>
        <dbReference type="ARBA" id="ARBA00022827"/>
    </source>
</evidence>
<keyword evidence="3 9" id="KW-0285">Flavoprotein</keyword>
<keyword evidence="4" id="KW-0732">Signal</keyword>
<keyword evidence="6" id="KW-0560">Oxidoreductase</keyword>
<dbReference type="PANTHER" id="PTHR11552">
    <property type="entry name" value="GLUCOSE-METHANOL-CHOLINE GMC OXIDOREDUCTASE"/>
    <property type="match status" value="1"/>
</dbReference>
<gene>
    <name evidence="12" type="ORF">OBBRIDRAFT_885712</name>
</gene>
<reference evidence="12 13" key="1">
    <citation type="submission" date="2016-07" db="EMBL/GenBank/DDBJ databases">
        <title>Draft genome of the white-rot fungus Obba rivulosa 3A-2.</title>
        <authorList>
            <consortium name="DOE Joint Genome Institute"/>
            <person name="Miettinen O."/>
            <person name="Riley R."/>
            <person name="Acob R."/>
            <person name="Barry K."/>
            <person name="Cullen D."/>
            <person name="De Vries R."/>
            <person name="Hainaut M."/>
            <person name="Hatakka A."/>
            <person name="Henrissat B."/>
            <person name="Hilden K."/>
            <person name="Kuo R."/>
            <person name="Labutti K."/>
            <person name="Lipzen A."/>
            <person name="Makela M.R."/>
            <person name="Sandor L."/>
            <person name="Spatafora J.W."/>
            <person name="Grigoriev I.V."/>
            <person name="Hibbett D.S."/>
        </authorList>
    </citation>
    <scope>NUCLEOTIDE SEQUENCE [LARGE SCALE GENOMIC DNA]</scope>
    <source>
        <strain evidence="12 13">3A-2</strain>
    </source>
</reference>
<dbReference type="InterPro" id="IPR007867">
    <property type="entry name" value="GMC_OxRtase_C"/>
</dbReference>
<evidence type="ECO:0000256" key="9">
    <source>
        <dbReference type="RuleBase" id="RU003968"/>
    </source>
</evidence>
<dbReference type="InterPro" id="IPR012132">
    <property type="entry name" value="GMC_OxRdtase"/>
</dbReference>
<feature type="active site" description="Proton donor" evidence="7">
    <location>
        <position position="539"/>
    </location>
</feature>
<evidence type="ECO:0000313" key="13">
    <source>
        <dbReference type="Proteomes" id="UP000250043"/>
    </source>
</evidence>
<proteinExistence type="inferred from homology"/>
<name>A0A8E2J2B4_9APHY</name>
<dbReference type="GO" id="GO:0050660">
    <property type="term" value="F:flavin adenine dinucleotide binding"/>
    <property type="evidence" value="ECO:0007669"/>
    <property type="project" value="InterPro"/>
</dbReference>
<feature type="active site" description="Proton acceptor" evidence="7">
    <location>
        <position position="582"/>
    </location>
</feature>
<dbReference type="Pfam" id="PF00732">
    <property type="entry name" value="GMC_oxred_N"/>
    <property type="match status" value="1"/>
</dbReference>
<keyword evidence="13" id="KW-1185">Reference proteome</keyword>
<evidence type="ECO:0000259" key="11">
    <source>
        <dbReference type="PROSITE" id="PS00624"/>
    </source>
</evidence>
<dbReference type="Proteomes" id="UP000250043">
    <property type="component" value="Unassembled WGS sequence"/>
</dbReference>
<dbReference type="Pfam" id="PF05199">
    <property type="entry name" value="GMC_oxred_C"/>
    <property type="match status" value="1"/>
</dbReference>
<protein>
    <submittedName>
        <fullName evidence="12">Alcohol oxidase</fullName>
    </submittedName>
</protein>
<dbReference type="PANTHER" id="PTHR11552:SF201">
    <property type="entry name" value="GLUCOSE-METHANOL-CHOLINE OXIDOREDUCTASE N-TERMINAL DOMAIN-CONTAINING PROTEIN"/>
    <property type="match status" value="1"/>
</dbReference>
<sequence length="602" mass="65490">MTANIADVSGKEFDYIIVGGGTCGLVLAARLSEDSSVKVLVLEAGEANLDDPILLLPGQRAKQLGNPKYDWAFKTVNQVHSNDRAYAWPRGKGLGGSSAINFQLWNKPAREYLDALTELGNPGWDWESFDKYSKKAERFVKPDHDLEILTYDPAHRGESGPLLTSFPLLISNIERPAIEALKKHGVEKVLDSSSGYTDGVSPISSTVDPSTHYRSYSANMYYQPVASRSNLTVLVSAQVARIVSKKNADGTLTATGVSFFHSGETHQVKATKEVILSAGTIMSPQILELSGIGDRGVLEKAGVEVQIELPGVGANVQEHLYSGVTYEVTSPSVDGREILTFDPLIYPDEAAKHFELLSSGQGVLNLMTVGLVFLPLDTVCADADKIRQTLAHTIQAGLANNAYPSGLRKQYELQLRHLKEKVPSLEIAIGPGPVSRPTVLDPKKKHLSLVFALNTPFSRGTIHISSNDPLAHPTIDPRVFEEEYDLNSLVETVKFNRRLAKTEPLKSILAEEEMYPGPQVETDEQIAEWLRNSIGTTYHTVGSCSMLPLEDGGVVDPKLKVYNTTNIRVADLSIIPLQVGSHTQALAYAVGEQAADIIKGNA</sequence>
<feature type="domain" description="Glucose-methanol-choline oxidoreductase N-terminal" evidence="11">
    <location>
        <begin position="279"/>
        <end position="293"/>
    </location>
</feature>
<comment type="cofactor">
    <cofactor evidence="1 8">
        <name>FAD</name>
        <dbReference type="ChEBI" id="CHEBI:57692"/>
    </cofactor>
</comment>
<dbReference type="SUPFAM" id="SSF54373">
    <property type="entry name" value="FAD-linked reductases, C-terminal domain"/>
    <property type="match status" value="1"/>
</dbReference>
<dbReference type="PIRSF" id="PIRSF000137">
    <property type="entry name" value="Alcohol_oxidase"/>
    <property type="match status" value="1"/>
</dbReference>
<comment type="similarity">
    <text evidence="2 9">Belongs to the GMC oxidoreductase family.</text>
</comment>
<dbReference type="GO" id="GO:0016614">
    <property type="term" value="F:oxidoreductase activity, acting on CH-OH group of donors"/>
    <property type="evidence" value="ECO:0007669"/>
    <property type="project" value="InterPro"/>
</dbReference>
<dbReference type="Gene3D" id="3.50.50.60">
    <property type="entry name" value="FAD/NAD(P)-binding domain"/>
    <property type="match status" value="1"/>
</dbReference>
<dbReference type="InterPro" id="IPR036188">
    <property type="entry name" value="FAD/NAD-bd_sf"/>
</dbReference>
<dbReference type="PROSITE" id="PS00623">
    <property type="entry name" value="GMC_OXRED_1"/>
    <property type="match status" value="1"/>
</dbReference>
<evidence type="ECO:0000256" key="2">
    <source>
        <dbReference type="ARBA" id="ARBA00010790"/>
    </source>
</evidence>